<proteinExistence type="predicted"/>
<gene>
    <name evidence="2" type="ORF">BDQ12DRAFT_701529</name>
</gene>
<feature type="region of interest" description="Disordered" evidence="1">
    <location>
        <begin position="529"/>
        <end position="551"/>
    </location>
</feature>
<dbReference type="EMBL" id="ML213733">
    <property type="protein sequence ID" value="TFK31561.1"/>
    <property type="molecule type" value="Genomic_DNA"/>
</dbReference>
<dbReference type="Proteomes" id="UP000308652">
    <property type="component" value="Unassembled WGS sequence"/>
</dbReference>
<dbReference type="PANTHER" id="PTHR33096:SF1">
    <property type="entry name" value="CXC1-LIKE CYSTEINE CLUSTER ASSOCIATED WITH KDZ TRANSPOSASES DOMAIN-CONTAINING PROTEIN"/>
    <property type="match status" value="1"/>
</dbReference>
<dbReference type="InterPro" id="IPR040521">
    <property type="entry name" value="KDZ"/>
</dbReference>
<dbReference type="AlphaFoldDB" id="A0A5C3LS15"/>
<protein>
    <submittedName>
        <fullName evidence="2">Uncharacterized protein</fullName>
    </submittedName>
</protein>
<evidence type="ECO:0000256" key="1">
    <source>
        <dbReference type="SAM" id="MobiDB-lite"/>
    </source>
</evidence>
<dbReference type="STRING" id="68775.A0A5C3LS15"/>
<dbReference type="PANTHER" id="PTHR33096">
    <property type="entry name" value="CXC2 DOMAIN-CONTAINING PROTEIN"/>
    <property type="match status" value="1"/>
</dbReference>
<keyword evidence="3" id="KW-1185">Reference proteome</keyword>
<sequence>MTTGGEKQYYALALLKHLFSELPSSMKVGIFCKKWGFLEEFLDHMVFAIAVFHAYGHQWPCQIIYHPWKCVGFGLTDGEGCEKFWSAIKLLIPSMYVSGYYHRLYSIDLQIKFLDKKSLLLMGKWMSQKWTQVIKKEKFAIEVLTALNMDYDIFRSEWKKQVKDQTKPLLRHSEDLANKSIHEIMALITSFDSYKAELEKLNDGLLAGNLDGFHDITEMVEARNTISGKISQIEMGIKKKKASLGIDGCLSLKKLMGNKFLQLSRLHDRKFELERLEQAYRHTVSNESKLHQHIAVQRKQQEPNISHLATQYNDLCKSMELEMKNGRAPPGAITPNKINRDTLFSLDIDDDIWQDVGLLDEEIGEIPLWLGNEDVQKGIKAVLEFDWCSEEKLCLAQERQSMQEWISEEWIAVLRAEQNTDNVDCKEALLLICGTWKKEVSGIKPANNVEESWGPTEEMIMQRMVDERTEMVNCENDEQSDGDLESVGYESENIDDTEIFEALESQAWTDGYHREQEFGMNEWDDNLLDRFEGGDNEPSILSSPKKQSRVI</sequence>
<name>A0A5C3LS15_9AGAR</name>
<evidence type="ECO:0000313" key="3">
    <source>
        <dbReference type="Proteomes" id="UP000308652"/>
    </source>
</evidence>
<dbReference type="OrthoDB" id="3364670at2759"/>
<evidence type="ECO:0000313" key="2">
    <source>
        <dbReference type="EMBL" id="TFK31561.1"/>
    </source>
</evidence>
<organism evidence="2 3">
    <name type="scientific">Crucibulum laeve</name>
    <dbReference type="NCBI Taxonomy" id="68775"/>
    <lineage>
        <taxon>Eukaryota</taxon>
        <taxon>Fungi</taxon>
        <taxon>Dikarya</taxon>
        <taxon>Basidiomycota</taxon>
        <taxon>Agaricomycotina</taxon>
        <taxon>Agaricomycetes</taxon>
        <taxon>Agaricomycetidae</taxon>
        <taxon>Agaricales</taxon>
        <taxon>Agaricineae</taxon>
        <taxon>Nidulariaceae</taxon>
        <taxon>Crucibulum</taxon>
    </lineage>
</organism>
<accession>A0A5C3LS15</accession>
<reference evidence="2 3" key="1">
    <citation type="journal article" date="2019" name="Nat. Ecol. Evol.">
        <title>Megaphylogeny resolves global patterns of mushroom evolution.</title>
        <authorList>
            <person name="Varga T."/>
            <person name="Krizsan K."/>
            <person name="Foldi C."/>
            <person name="Dima B."/>
            <person name="Sanchez-Garcia M."/>
            <person name="Sanchez-Ramirez S."/>
            <person name="Szollosi G.J."/>
            <person name="Szarkandi J.G."/>
            <person name="Papp V."/>
            <person name="Albert L."/>
            <person name="Andreopoulos W."/>
            <person name="Angelini C."/>
            <person name="Antonin V."/>
            <person name="Barry K.W."/>
            <person name="Bougher N.L."/>
            <person name="Buchanan P."/>
            <person name="Buyck B."/>
            <person name="Bense V."/>
            <person name="Catcheside P."/>
            <person name="Chovatia M."/>
            <person name="Cooper J."/>
            <person name="Damon W."/>
            <person name="Desjardin D."/>
            <person name="Finy P."/>
            <person name="Geml J."/>
            <person name="Haridas S."/>
            <person name="Hughes K."/>
            <person name="Justo A."/>
            <person name="Karasinski D."/>
            <person name="Kautmanova I."/>
            <person name="Kiss B."/>
            <person name="Kocsube S."/>
            <person name="Kotiranta H."/>
            <person name="LaButti K.M."/>
            <person name="Lechner B.E."/>
            <person name="Liimatainen K."/>
            <person name="Lipzen A."/>
            <person name="Lukacs Z."/>
            <person name="Mihaltcheva S."/>
            <person name="Morgado L.N."/>
            <person name="Niskanen T."/>
            <person name="Noordeloos M.E."/>
            <person name="Ohm R.A."/>
            <person name="Ortiz-Santana B."/>
            <person name="Ovrebo C."/>
            <person name="Racz N."/>
            <person name="Riley R."/>
            <person name="Savchenko A."/>
            <person name="Shiryaev A."/>
            <person name="Soop K."/>
            <person name="Spirin V."/>
            <person name="Szebenyi C."/>
            <person name="Tomsovsky M."/>
            <person name="Tulloss R.E."/>
            <person name="Uehling J."/>
            <person name="Grigoriev I.V."/>
            <person name="Vagvolgyi C."/>
            <person name="Papp T."/>
            <person name="Martin F.M."/>
            <person name="Miettinen O."/>
            <person name="Hibbett D.S."/>
            <person name="Nagy L.G."/>
        </authorList>
    </citation>
    <scope>NUCLEOTIDE SEQUENCE [LARGE SCALE GENOMIC DNA]</scope>
    <source>
        <strain evidence="2 3">CBS 166.37</strain>
    </source>
</reference>
<dbReference type="Pfam" id="PF18758">
    <property type="entry name" value="KDZ"/>
    <property type="match status" value="1"/>
</dbReference>